<name>A0A2M7VB48_9BACT</name>
<dbReference type="SUPFAM" id="SSF89550">
    <property type="entry name" value="PHP domain-like"/>
    <property type="match status" value="1"/>
</dbReference>
<protein>
    <submittedName>
        <fullName evidence="6">DNA polymerase III subunit alpha</fullName>
    </submittedName>
</protein>
<dbReference type="CDD" id="cd12113">
    <property type="entry name" value="PHP_PolIIIA_DnaE3"/>
    <property type="match status" value="1"/>
</dbReference>
<proteinExistence type="predicted"/>
<dbReference type="GO" id="GO:0003887">
    <property type="term" value="F:DNA-directed DNA polymerase activity"/>
    <property type="evidence" value="ECO:0007669"/>
    <property type="project" value="UniProtKB-KW"/>
</dbReference>
<dbReference type="Pfam" id="PF17657">
    <property type="entry name" value="DNA_pol3_finger"/>
    <property type="match status" value="1"/>
</dbReference>
<dbReference type="InterPro" id="IPR003141">
    <property type="entry name" value="Pol/His_phosphatase_N"/>
</dbReference>
<accession>A0A2M7VB48</accession>
<dbReference type="GO" id="GO:0006260">
    <property type="term" value="P:DNA replication"/>
    <property type="evidence" value="ECO:0007669"/>
    <property type="project" value="UniProtKB-KW"/>
</dbReference>
<dbReference type="GO" id="GO:0008408">
    <property type="term" value="F:3'-5' exonuclease activity"/>
    <property type="evidence" value="ECO:0007669"/>
    <property type="project" value="InterPro"/>
</dbReference>
<keyword evidence="1" id="KW-0808">Transferase</keyword>
<dbReference type="PANTHER" id="PTHR32294:SF0">
    <property type="entry name" value="DNA POLYMERASE III SUBUNIT ALPHA"/>
    <property type="match status" value="1"/>
</dbReference>
<evidence type="ECO:0000256" key="2">
    <source>
        <dbReference type="ARBA" id="ARBA00022695"/>
    </source>
</evidence>
<gene>
    <name evidence="6" type="ORF">COX80_02430</name>
</gene>
<evidence type="ECO:0000256" key="3">
    <source>
        <dbReference type="ARBA" id="ARBA00022705"/>
    </source>
</evidence>
<dbReference type="Pfam" id="PF02811">
    <property type="entry name" value="PHP"/>
    <property type="match status" value="1"/>
</dbReference>
<feature type="domain" description="Polymerase/histidinol phosphatase N-terminal" evidence="5">
    <location>
        <begin position="4"/>
        <end position="71"/>
    </location>
</feature>
<evidence type="ECO:0000256" key="1">
    <source>
        <dbReference type="ARBA" id="ARBA00022679"/>
    </source>
</evidence>
<dbReference type="InterPro" id="IPR004805">
    <property type="entry name" value="DnaE2/DnaE/PolC"/>
</dbReference>
<dbReference type="InterPro" id="IPR004013">
    <property type="entry name" value="PHP_dom"/>
</dbReference>
<reference evidence="7" key="1">
    <citation type="submission" date="2017-09" db="EMBL/GenBank/DDBJ databases">
        <title>Depth-based differentiation of microbial function through sediment-hosted aquifers and enrichment of novel symbionts in the deep terrestrial subsurface.</title>
        <authorList>
            <person name="Probst A.J."/>
            <person name="Ladd B."/>
            <person name="Jarett J.K."/>
            <person name="Geller-Mcgrath D.E."/>
            <person name="Sieber C.M.K."/>
            <person name="Emerson J.B."/>
            <person name="Anantharaman K."/>
            <person name="Thomas B.C."/>
            <person name="Malmstrom R."/>
            <person name="Stieglmeier M."/>
            <person name="Klingl A."/>
            <person name="Woyke T."/>
            <person name="Ryan C.M."/>
            <person name="Banfield J.F."/>
        </authorList>
    </citation>
    <scope>NUCLEOTIDE SEQUENCE [LARGE SCALE GENOMIC DNA]</scope>
</reference>
<evidence type="ECO:0000313" key="6">
    <source>
        <dbReference type="EMBL" id="PIZ96020.1"/>
    </source>
</evidence>
<comment type="caution">
    <text evidence="6">The sequence shown here is derived from an EMBL/GenBank/DDBJ whole genome shotgun (WGS) entry which is preliminary data.</text>
</comment>
<sequence length="756" mass="85445">MDFVHLHVHSHYSLLNGLTKVKPLVKAAKTRGFKALALTDYGSMYGAIEFYQVCLDEGIKPIIGFEAYTMSGSRNNLEEEKNIHRLVLLAEDFAGYQNLMRLSSRGHLEGFYKDKPCIDRELMKEYAKGMIALSGPIEGEVPHLLKNDKIEEAKKVALELQEIFGKGNFYLEMQDHPAISGQLDVNTKLTQISKELDIPLVVTRDVHYLDFSDAEAQDILRCISNGWRVDQSDREDYRQVDRSLNSAEDIISRFRHVPEAIENTTKIAERINLDIPLNNWHFAPVDIPEGKTYDEVLREEAYKAAPNFYPEVNKELTDRLDYELDIIKTKGYSPYFLCVGDYVGYAKRNGIVESTRGSAAGSLVSYVLGITTVDPMRFNLPFERFLNPFRPSPPDVDTDFADDRRGDMIKYVTEKYGSDKVAQIITFGTMAARAALRDVGRALGMSYNFCDQVAKLIPQGSQGFPMTIERALVEEPDLKKLYESNEDVKRLLDLARQVEGCNRHTSIHAAGVVISPTALTDFTPVQRETGGDRLVTQYEMHAVETAGVLKNDFLGIRNLSILGNAMVIVEKTIGDKIDIYNLPLDDKATFEMLARGETMGTFQLGGSGMTRWLKELKPTDINDIMAMVALYRPGPMESIPEYIKRKYNPEAVTYMDPRMEKYLGASYGLLVYQDDVMLTAIHLAGYDWMEADKFRKAMGKKIPEEMAKQKIKFYDGCLTIGKLKKETVDEIWHAIEPFAAYGFNKAHAASYGIVAY</sequence>
<dbReference type="Pfam" id="PF07733">
    <property type="entry name" value="DNA_pol3_alpha"/>
    <property type="match status" value="1"/>
</dbReference>
<dbReference type="Gene3D" id="1.10.10.1600">
    <property type="entry name" value="Bacterial DNA polymerase III alpha subunit, thumb domain"/>
    <property type="match status" value="1"/>
</dbReference>
<dbReference type="InterPro" id="IPR011708">
    <property type="entry name" value="DNA_pol3_alpha_NTPase_dom"/>
</dbReference>
<dbReference type="SMART" id="SM00481">
    <property type="entry name" value="POLIIIAc"/>
    <property type="match status" value="1"/>
</dbReference>
<feature type="non-terminal residue" evidence="6">
    <location>
        <position position="756"/>
    </location>
</feature>
<dbReference type="InterPro" id="IPR016195">
    <property type="entry name" value="Pol/histidinol_Pase-like"/>
</dbReference>
<evidence type="ECO:0000259" key="5">
    <source>
        <dbReference type="SMART" id="SM00481"/>
    </source>
</evidence>
<dbReference type="PANTHER" id="PTHR32294">
    <property type="entry name" value="DNA POLYMERASE III SUBUNIT ALPHA"/>
    <property type="match status" value="1"/>
</dbReference>
<dbReference type="Gene3D" id="3.20.20.140">
    <property type="entry name" value="Metal-dependent hydrolases"/>
    <property type="match status" value="1"/>
</dbReference>
<evidence type="ECO:0000256" key="4">
    <source>
        <dbReference type="ARBA" id="ARBA00022932"/>
    </source>
</evidence>
<keyword evidence="2" id="KW-0548">Nucleotidyltransferase</keyword>
<dbReference type="NCBIfam" id="TIGR00594">
    <property type="entry name" value="polc"/>
    <property type="match status" value="1"/>
</dbReference>
<dbReference type="EMBL" id="PFPL01000036">
    <property type="protein sequence ID" value="PIZ96020.1"/>
    <property type="molecule type" value="Genomic_DNA"/>
</dbReference>
<dbReference type="InterPro" id="IPR040982">
    <property type="entry name" value="DNA_pol3_finger"/>
</dbReference>
<dbReference type="Proteomes" id="UP000231453">
    <property type="component" value="Unassembled WGS sequence"/>
</dbReference>
<keyword evidence="3" id="KW-0235">DNA replication</keyword>
<evidence type="ECO:0000313" key="7">
    <source>
        <dbReference type="Proteomes" id="UP000231453"/>
    </source>
</evidence>
<dbReference type="InterPro" id="IPR041931">
    <property type="entry name" value="DNA_pol3_alpha_thumb_dom"/>
</dbReference>
<organism evidence="6 7">
    <name type="scientific">Candidatus Magasanikbacteria bacterium CG_4_10_14_0_2_um_filter_33_14</name>
    <dbReference type="NCBI Taxonomy" id="1974636"/>
    <lineage>
        <taxon>Bacteria</taxon>
        <taxon>Candidatus Magasanikiibacteriota</taxon>
    </lineage>
</organism>
<keyword evidence="4" id="KW-0239">DNA-directed DNA polymerase</keyword>
<dbReference type="AlphaFoldDB" id="A0A2M7VB48"/>